<feature type="signal peptide" evidence="2">
    <location>
        <begin position="1"/>
        <end position="27"/>
    </location>
</feature>
<feature type="region of interest" description="Disordered" evidence="1">
    <location>
        <begin position="89"/>
        <end position="128"/>
    </location>
</feature>
<keyword evidence="4" id="KW-1185">Reference proteome</keyword>
<organism evidence="3 4">
    <name type="scientific">Streptomyces oceani</name>
    <dbReference type="NCBI Taxonomy" id="1075402"/>
    <lineage>
        <taxon>Bacteria</taxon>
        <taxon>Bacillati</taxon>
        <taxon>Actinomycetota</taxon>
        <taxon>Actinomycetes</taxon>
        <taxon>Kitasatosporales</taxon>
        <taxon>Streptomycetaceae</taxon>
        <taxon>Streptomyces</taxon>
    </lineage>
</organism>
<proteinExistence type="predicted"/>
<dbReference type="RefSeq" id="WP_070197132.1">
    <property type="nucleotide sequence ID" value="NZ_LJGU01000127.1"/>
</dbReference>
<protein>
    <submittedName>
        <fullName evidence="3">Uncharacterized protein</fullName>
    </submittedName>
</protein>
<sequence length="149" mass="15134">MKNLARAAATVGAIIGIAAFAAPVASAASTAPQATPASHAPAAAPQQTAPQQSAQQATPQSAPQDSKSHPAKAQIDDITVYYVQGDAVMAQENGPGDQANYLTKDSKHVSQPAQNEAIKTGDIKPSVVGKHNTVPVEVEGSEQDQGQAS</sequence>
<dbReference type="OrthoDB" id="4336079at2"/>
<gene>
    <name evidence="3" type="ORF">AN216_14885</name>
</gene>
<comment type="caution">
    <text evidence="3">The sequence shown here is derived from an EMBL/GenBank/DDBJ whole genome shotgun (WGS) entry which is preliminary data.</text>
</comment>
<evidence type="ECO:0000313" key="3">
    <source>
        <dbReference type="EMBL" id="OEV02745.1"/>
    </source>
</evidence>
<reference evidence="3 4" key="1">
    <citation type="journal article" date="2016" name="Front. Microbiol.">
        <title>Comparative Genomics Analysis of Streptomyces Species Reveals Their Adaptation to the Marine Environment and Their Diversity at the Genomic Level.</title>
        <authorList>
            <person name="Tian X."/>
            <person name="Zhang Z."/>
            <person name="Yang T."/>
            <person name="Chen M."/>
            <person name="Li J."/>
            <person name="Chen F."/>
            <person name="Yang J."/>
            <person name="Li W."/>
            <person name="Zhang B."/>
            <person name="Zhang Z."/>
            <person name="Wu J."/>
            <person name="Zhang C."/>
            <person name="Long L."/>
            <person name="Xiao J."/>
        </authorList>
    </citation>
    <scope>NUCLEOTIDE SEQUENCE [LARGE SCALE GENOMIC DNA]</scope>
    <source>
        <strain evidence="3 4">SCSIO 02100</strain>
    </source>
</reference>
<feature type="compositionally biased region" description="Low complexity" evidence="1">
    <location>
        <begin position="26"/>
        <end position="64"/>
    </location>
</feature>
<name>A0A1E7KFR8_9ACTN</name>
<feature type="chain" id="PRO_5009196549" evidence="2">
    <location>
        <begin position="28"/>
        <end position="149"/>
    </location>
</feature>
<keyword evidence="2" id="KW-0732">Signal</keyword>
<evidence type="ECO:0000313" key="4">
    <source>
        <dbReference type="Proteomes" id="UP000176101"/>
    </source>
</evidence>
<feature type="region of interest" description="Disordered" evidence="1">
    <location>
        <begin position="26"/>
        <end position="75"/>
    </location>
</feature>
<dbReference type="Proteomes" id="UP000176101">
    <property type="component" value="Unassembled WGS sequence"/>
</dbReference>
<dbReference type="AlphaFoldDB" id="A0A1E7KFR8"/>
<accession>A0A1E7KFR8</accession>
<evidence type="ECO:0000256" key="1">
    <source>
        <dbReference type="SAM" id="MobiDB-lite"/>
    </source>
</evidence>
<evidence type="ECO:0000256" key="2">
    <source>
        <dbReference type="SAM" id="SignalP"/>
    </source>
</evidence>
<dbReference type="EMBL" id="LJGU01000127">
    <property type="protein sequence ID" value="OEV02745.1"/>
    <property type="molecule type" value="Genomic_DNA"/>
</dbReference>